<dbReference type="SUPFAM" id="SSF53383">
    <property type="entry name" value="PLP-dependent transferases"/>
    <property type="match status" value="1"/>
</dbReference>
<dbReference type="InterPro" id="IPR015422">
    <property type="entry name" value="PyrdxlP-dep_Trfase_small"/>
</dbReference>
<dbReference type="EMBL" id="JBEHCU010011071">
    <property type="protein sequence ID" value="KAL1377286.1"/>
    <property type="molecule type" value="Genomic_DNA"/>
</dbReference>
<dbReference type="InterPro" id="IPR015424">
    <property type="entry name" value="PyrdxlP-dep_Trfase"/>
</dbReference>
<feature type="modified residue" description="N6-(pyridoxal phosphate)lysine" evidence="8">
    <location>
        <position position="217"/>
    </location>
</feature>
<comment type="cofactor">
    <cofactor evidence="1 9">
        <name>pyridoxal 5'-phosphate</name>
        <dbReference type="ChEBI" id="CHEBI:597326"/>
    </cofactor>
</comment>
<gene>
    <name evidence="10" type="ORF">pipiens_016361</name>
</gene>
<keyword evidence="11" id="KW-1185">Reference proteome</keyword>
<evidence type="ECO:0000256" key="1">
    <source>
        <dbReference type="ARBA" id="ARBA00001933"/>
    </source>
</evidence>
<dbReference type="PANTHER" id="PTHR11808:SF15">
    <property type="entry name" value="CYSTATHIONINE GAMMA-LYASE"/>
    <property type="match status" value="1"/>
</dbReference>
<evidence type="ECO:0000256" key="5">
    <source>
        <dbReference type="ARBA" id="ARBA00022898"/>
    </source>
</evidence>
<dbReference type="Gene3D" id="3.90.1150.10">
    <property type="entry name" value="Aspartate Aminotransferase, domain 1"/>
    <property type="match status" value="1"/>
</dbReference>
<evidence type="ECO:0000256" key="3">
    <source>
        <dbReference type="ARBA" id="ARBA00009077"/>
    </source>
</evidence>
<keyword evidence="6" id="KW-0198">Cysteine biosynthesis</keyword>
<comment type="similarity">
    <text evidence="3 9">Belongs to the trans-sulfuration enzymes family.</text>
</comment>
<accession>A0ABD1CLK2</accession>
<sequence length="402" mass="44106">MSSQKDTIRSKSKNDFLVQPKGFATKAIHEAQDPDQWNSMAVVPPIFMSSTYKQHGPNQHAGFIYSRFKNPTRDVLERCLASLDNGKFGLAFSSGLGTLTAIITMLKSGDHILAERDLYSGTNVAFVQIARNLNIAVDFVDLADLDNVEAAVKPNTRLVWLETPTNPLLKVVDIVAVCKVAHKFPGVVVVVDNTFLSPYLQRPLDLGADIVVYSLSKYMNGHNDVVMGAAIMNDKALYQKLQFLQTATGIVPSPFDCFLVNRGLKTLALRMERHKTNSLAIAEFLEGHPKVDRVLHPGLPSHPQHELSKKQTYGHSGMVSFFLKGGLEEASLFLQSLRVFTLAESLGGVESLAGSPALMTFVCFTQEERDAHGIADGLVRLSVGVEDVDDLIEDLEQALAKI</sequence>
<dbReference type="PIRSF" id="PIRSF001434">
    <property type="entry name" value="CGS"/>
    <property type="match status" value="1"/>
</dbReference>
<dbReference type="FunFam" id="3.90.1150.10:FF:000008">
    <property type="entry name" value="Cystathionine gamma-synthase"/>
    <property type="match status" value="1"/>
</dbReference>
<comment type="caution">
    <text evidence="10">The sequence shown here is derived from an EMBL/GenBank/DDBJ whole genome shotgun (WGS) entry which is preliminary data.</text>
</comment>
<dbReference type="FunFam" id="3.40.640.10:FF:000009">
    <property type="entry name" value="Cystathionine gamma-synthase homolog"/>
    <property type="match status" value="1"/>
</dbReference>
<dbReference type="GO" id="GO:0019344">
    <property type="term" value="P:cysteine biosynthetic process"/>
    <property type="evidence" value="ECO:0007669"/>
    <property type="project" value="UniProtKB-KW"/>
</dbReference>
<organism evidence="10 11">
    <name type="scientific">Culex pipiens pipiens</name>
    <name type="common">Northern house mosquito</name>
    <dbReference type="NCBI Taxonomy" id="38569"/>
    <lineage>
        <taxon>Eukaryota</taxon>
        <taxon>Metazoa</taxon>
        <taxon>Ecdysozoa</taxon>
        <taxon>Arthropoda</taxon>
        <taxon>Hexapoda</taxon>
        <taxon>Insecta</taxon>
        <taxon>Pterygota</taxon>
        <taxon>Neoptera</taxon>
        <taxon>Endopterygota</taxon>
        <taxon>Diptera</taxon>
        <taxon>Nematocera</taxon>
        <taxon>Culicoidea</taxon>
        <taxon>Culicidae</taxon>
        <taxon>Culicinae</taxon>
        <taxon>Culicini</taxon>
        <taxon>Culex</taxon>
        <taxon>Culex</taxon>
    </lineage>
</organism>
<evidence type="ECO:0000313" key="11">
    <source>
        <dbReference type="Proteomes" id="UP001562425"/>
    </source>
</evidence>
<dbReference type="Pfam" id="PF01053">
    <property type="entry name" value="Cys_Met_Meta_PP"/>
    <property type="match status" value="1"/>
</dbReference>
<evidence type="ECO:0000256" key="4">
    <source>
        <dbReference type="ARBA" id="ARBA00012085"/>
    </source>
</evidence>
<evidence type="ECO:0000313" key="10">
    <source>
        <dbReference type="EMBL" id="KAL1377286.1"/>
    </source>
</evidence>
<evidence type="ECO:0000256" key="8">
    <source>
        <dbReference type="PIRSR" id="PIRSR001434-2"/>
    </source>
</evidence>
<name>A0ABD1CLK2_CULPP</name>
<reference evidence="10 11" key="1">
    <citation type="submission" date="2024-05" db="EMBL/GenBank/DDBJ databases">
        <title>Culex pipiens pipiens assembly and annotation.</title>
        <authorList>
            <person name="Alout H."/>
            <person name="Durand T."/>
        </authorList>
    </citation>
    <scope>NUCLEOTIDE SEQUENCE [LARGE SCALE GENOMIC DNA]</scope>
    <source>
        <strain evidence="10">HA-2024</strain>
        <tissue evidence="10">Whole body</tissue>
    </source>
</reference>
<dbReference type="PANTHER" id="PTHR11808">
    <property type="entry name" value="TRANS-SULFURATION ENZYME FAMILY MEMBER"/>
    <property type="match status" value="1"/>
</dbReference>
<dbReference type="EC" id="4.4.1.1" evidence="4"/>
<evidence type="ECO:0000256" key="7">
    <source>
        <dbReference type="ARBA" id="ARBA00029853"/>
    </source>
</evidence>
<dbReference type="InterPro" id="IPR015421">
    <property type="entry name" value="PyrdxlP-dep_Trfase_major"/>
</dbReference>
<dbReference type="InterPro" id="IPR000277">
    <property type="entry name" value="Cys/Met-Metab_PyrdxlP-dep_enz"/>
</dbReference>
<proteinExistence type="inferred from homology"/>
<keyword evidence="6" id="KW-0028">Amino-acid biosynthesis</keyword>
<evidence type="ECO:0000256" key="9">
    <source>
        <dbReference type="RuleBase" id="RU362118"/>
    </source>
</evidence>
<dbReference type="Gene3D" id="3.40.640.10">
    <property type="entry name" value="Type I PLP-dependent aspartate aminotransferase-like (Major domain)"/>
    <property type="match status" value="1"/>
</dbReference>
<comment type="pathway">
    <text evidence="2">Amino-acid biosynthesis; L-cysteine biosynthesis; L-cysteine from L-homocysteine and L-serine: step 2/2.</text>
</comment>
<evidence type="ECO:0000256" key="6">
    <source>
        <dbReference type="ARBA" id="ARBA00023192"/>
    </source>
</evidence>
<dbReference type="AlphaFoldDB" id="A0ABD1CLK2"/>
<dbReference type="Proteomes" id="UP001562425">
    <property type="component" value="Unassembled WGS sequence"/>
</dbReference>
<keyword evidence="5 8" id="KW-0663">Pyridoxal phosphate</keyword>
<evidence type="ECO:0000256" key="2">
    <source>
        <dbReference type="ARBA" id="ARBA00005038"/>
    </source>
</evidence>
<protein>
    <recommendedName>
        <fullName evidence="4">cystathionine gamma-lyase</fullName>
        <ecNumber evidence="4">4.4.1.1</ecNumber>
    </recommendedName>
    <alternativeName>
        <fullName evidence="7">Gamma-cystathionase</fullName>
    </alternativeName>
</protein>
<dbReference type="CDD" id="cd00614">
    <property type="entry name" value="CGS_like"/>
    <property type="match status" value="1"/>
</dbReference>